<evidence type="ECO:0000313" key="3">
    <source>
        <dbReference type="EMBL" id="KPP94206.1"/>
    </source>
</evidence>
<gene>
    <name evidence="2" type="ORF">Ga0058931_1724</name>
    <name evidence="3" type="ORF">HLUCCA05_12875</name>
</gene>
<comment type="caution">
    <text evidence="3">The sequence shown here is derived from an EMBL/GenBank/DDBJ whole genome shotgun (WGS) entry which is preliminary data.</text>
</comment>
<dbReference type="EMBL" id="LJSG01000006">
    <property type="protein sequence ID" value="KPP94206.1"/>
    <property type="molecule type" value="Genomic_DNA"/>
</dbReference>
<dbReference type="Proteomes" id="UP000182045">
    <property type="component" value="Unassembled WGS sequence"/>
</dbReference>
<evidence type="ECO:0000313" key="5">
    <source>
        <dbReference type="Proteomes" id="UP000182045"/>
    </source>
</evidence>
<feature type="compositionally biased region" description="Low complexity" evidence="1">
    <location>
        <begin position="49"/>
        <end position="81"/>
    </location>
</feature>
<dbReference type="STRING" id="1666912.Ga0058931_1724"/>
<organism evidence="3 4">
    <name type="scientific">Roseibaca calidilacus</name>
    <dbReference type="NCBI Taxonomy" id="1666912"/>
    <lineage>
        <taxon>Bacteria</taxon>
        <taxon>Pseudomonadati</taxon>
        <taxon>Pseudomonadota</taxon>
        <taxon>Alphaproteobacteria</taxon>
        <taxon>Rhodobacterales</taxon>
        <taxon>Paracoccaceae</taxon>
        <taxon>Roseinatronobacter</taxon>
    </lineage>
</organism>
<keyword evidence="5" id="KW-1185">Reference proteome</keyword>
<evidence type="ECO:0000256" key="1">
    <source>
        <dbReference type="SAM" id="MobiDB-lite"/>
    </source>
</evidence>
<feature type="region of interest" description="Disordered" evidence="1">
    <location>
        <begin position="49"/>
        <end position="147"/>
    </location>
</feature>
<reference evidence="3 4" key="1">
    <citation type="submission" date="2015-09" db="EMBL/GenBank/DDBJ databases">
        <title>Identification and resolution of microdiversity through metagenomic sequencing of parallel consortia.</title>
        <authorList>
            <person name="Nelson W.C."/>
            <person name="Romine M.F."/>
            <person name="Lindemann S.R."/>
        </authorList>
    </citation>
    <scope>NUCLEOTIDE SEQUENCE [LARGE SCALE GENOMIC DNA]</scope>
    <source>
        <strain evidence="3">HL-91</strain>
    </source>
</reference>
<dbReference type="AlphaFoldDB" id="A0A0P7YUM2"/>
<dbReference type="EMBL" id="FBYC01000004">
    <property type="protein sequence ID" value="CUX81375.1"/>
    <property type="molecule type" value="Genomic_DNA"/>
</dbReference>
<dbReference type="Proteomes" id="UP000050413">
    <property type="component" value="Unassembled WGS sequence"/>
</dbReference>
<protein>
    <submittedName>
        <fullName evidence="3">Uncharacterized protein</fullName>
    </submittedName>
</protein>
<feature type="compositionally biased region" description="Low complexity" evidence="1">
    <location>
        <begin position="127"/>
        <end position="136"/>
    </location>
</feature>
<name>A0A0P7YUM2_9RHOB</name>
<evidence type="ECO:0000313" key="4">
    <source>
        <dbReference type="Proteomes" id="UP000050413"/>
    </source>
</evidence>
<dbReference type="RefSeq" id="WP_072245971.1">
    <property type="nucleotide sequence ID" value="NZ_FBYC01000004.1"/>
</dbReference>
<accession>A0A0P7YUM2</accession>
<feature type="compositionally biased region" description="Polar residues" evidence="1">
    <location>
        <begin position="98"/>
        <end position="109"/>
    </location>
</feature>
<sequence>MTRDKFWKVFLAVGALVLGGIISETTAFTFGTIFFKKEPQVIVIQPGPASAPAADAVPPSEQSAPQAPDPAPQNASAAADPDQPEAENQPPAPGPDASEQSPQPVSATSVAPLPPQLRPKGEDDTTTPDTSATPEPSASPPPLPTEPFRLDAQLQHYICAGAVPFRFTVDKLGSRADDFIRVADASGGSTRVAVGAIIELSESCRVKLEATGRTLTFFAQFRYME</sequence>
<evidence type="ECO:0000313" key="2">
    <source>
        <dbReference type="EMBL" id="CUX81375.1"/>
    </source>
</evidence>
<reference evidence="2 5" key="2">
    <citation type="submission" date="2016-01" db="EMBL/GenBank/DDBJ databases">
        <authorList>
            <person name="Varghese N."/>
        </authorList>
    </citation>
    <scope>NUCLEOTIDE SEQUENCE [LARGE SCALE GENOMIC DNA]</scope>
    <source>
        <strain evidence="2 5">HL-91</strain>
    </source>
</reference>
<proteinExistence type="predicted"/>